<sequence>MNLPIIIHKNENTGYGVTVPDLAGCFSYGDTLDEAIANAHEAALFHIDGMIADKGFQPITPSSLAQIQKDNPTAILAVISLDEAQFTKQVRFNVSWNEYLLNRVDEYVAAHHDTRSGFLAKAAIAALERPNP</sequence>
<reference evidence="2 3" key="1">
    <citation type="submission" date="2011-01" db="EMBL/GenBank/DDBJ databases">
        <authorList>
            <person name="Muzny D."/>
            <person name="Qin X."/>
            <person name="Deng J."/>
            <person name="Jiang H."/>
            <person name="Liu Y."/>
            <person name="Qu J."/>
            <person name="Song X.-Z."/>
            <person name="Zhang L."/>
            <person name="Thornton R."/>
            <person name="Coyle M."/>
            <person name="Francisco L."/>
            <person name="Jackson L."/>
            <person name="Javaid M."/>
            <person name="Korchina V."/>
            <person name="Kovar C."/>
            <person name="Mata R."/>
            <person name="Mathew T."/>
            <person name="Ngo R."/>
            <person name="Nguyen L."/>
            <person name="Nguyen N."/>
            <person name="Okwuonu G."/>
            <person name="Ongeri F."/>
            <person name="Pham C."/>
            <person name="Simmons D."/>
            <person name="Wilczek-Boney K."/>
            <person name="Hale W."/>
            <person name="Jakkamsetti A."/>
            <person name="Pham P."/>
            <person name="Ruth R."/>
            <person name="San Lucas F."/>
            <person name="Warren J."/>
            <person name="Zhang J."/>
            <person name="Zhao Z."/>
            <person name="Zhou C."/>
            <person name="Zhu D."/>
            <person name="Lee S."/>
            <person name="Bess C."/>
            <person name="Blankenburg K."/>
            <person name="Forbes L."/>
            <person name="Fu Q."/>
            <person name="Gubbala S."/>
            <person name="Hirani K."/>
            <person name="Jayaseelan J.C."/>
            <person name="Lara F."/>
            <person name="Munidasa M."/>
            <person name="Palculict T."/>
            <person name="Patil S."/>
            <person name="Pu L.-L."/>
            <person name="Saada N."/>
            <person name="Tang L."/>
            <person name="Weissenberger G."/>
            <person name="Zhu Y."/>
            <person name="Hemphill L."/>
            <person name="Shang Y."/>
            <person name="Youmans B."/>
            <person name="Ayvaz T."/>
            <person name="Ross M."/>
            <person name="Santibanez J."/>
            <person name="Aqrawi P."/>
            <person name="Gross S."/>
            <person name="Joshi V."/>
            <person name="Fowler G."/>
            <person name="Nazareth L."/>
            <person name="Reid J."/>
            <person name="Worley K."/>
            <person name="Petrosino J."/>
            <person name="Highlander S."/>
            <person name="Gibbs R."/>
        </authorList>
    </citation>
    <scope>NUCLEOTIDE SEQUENCE [LARGE SCALE GENOMIC DNA]</scope>
    <source>
        <strain evidence="2 3">ATCC 33394</strain>
    </source>
</reference>
<protein>
    <submittedName>
        <fullName evidence="2">Toxin-antitoxin system, antitoxin component, HicB family</fullName>
    </submittedName>
</protein>
<dbReference type="Pfam" id="PF15919">
    <property type="entry name" value="HicB_lk_antitox"/>
    <property type="match status" value="1"/>
</dbReference>
<name>F0EYD4_9NEIS</name>
<organism evidence="2 3">
    <name type="scientific">Kingella denitrificans ATCC 33394</name>
    <dbReference type="NCBI Taxonomy" id="888741"/>
    <lineage>
        <taxon>Bacteria</taxon>
        <taxon>Pseudomonadati</taxon>
        <taxon>Pseudomonadota</taxon>
        <taxon>Betaproteobacteria</taxon>
        <taxon>Neisseriales</taxon>
        <taxon>Neisseriaceae</taxon>
        <taxon>Kingella</taxon>
    </lineage>
</organism>
<dbReference type="RefSeq" id="WP_003782200.1">
    <property type="nucleotide sequence ID" value="NZ_GL870929.1"/>
</dbReference>
<dbReference type="SUPFAM" id="SSF143100">
    <property type="entry name" value="TTHA1013/TTHA0281-like"/>
    <property type="match status" value="1"/>
</dbReference>
<comment type="caution">
    <text evidence="2">The sequence shown here is derived from an EMBL/GenBank/DDBJ whole genome shotgun (WGS) entry which is preliminary data.</text>
</comment>
<dbReference type="InterPro" id="IPR031807">
    <property type="entry name" value="HicB-like"/>
</dbReference>
<dbReference type="PANTHER" id="PTHR34504">
    <property type="entry name" value="ANTITOXIN HICB"/>
    <property type="match status" value="1"/>
</dbReference>
<dbReference type="EMBL" id="AEWV01000015">
    <property type="protein sequence ID" value="EGC17542.1"/>
    <property type="molecule type" value="Genomic_DNA"/>
</dbReference>
<dbReference type="Proteomes" id="UP000004088">
    <property type="component" value="Unassembled WGS sequence"/>
</dbReference>
<dbReference type="PANTHER" id="PTHR34504:SF2">
    <property type="entry name" value="UPF0150 PROTEIN SSL0259"/>
    <property type="match status" value="1"/>
</dbReference>
<evidence type="ECO:0000313" key="2">
    <source>
        <dbReference type="EMBL" id="EGC17542.1"/>
    </source>
</evidence>
<feature type="domain" description="HicB-like antitoxin of toxin-antitoxin system" evidence="1">
    <location>
        <begin position="4"/>
        <end position="123"/>
    </location>
</feature>
<dbReference type="HOGENOM" id="CLU_114047_1_1_4"/>
<accession>F0EYD4</accession>
<dbReference type="Gene3D" id="3.30.160.250">
    <property type="match status" value="1"/>
</dbReference>
<dbReference type="InterPro" id="IPR035069">
    <property type="entry name" value="TTHA1013/TTHA0281-like"/>
</dbReference>
<dbReference type="InterPro" id="IPR051404">
    <property type="entry name" value="TA_system_antitoxin"/>
</dbReference>
<evidence type="ECO:0000259" key="1">
    <source>
        <dbReference type="Pfam" id="PF15919"/>
    </source>
</evidence>
<evidence type="ECO:0000313" key="3">
    <source>
        <dbReference type="Proteomes" id="UP000004088"/>
    </source>
</evidence>
<dbReference type="AlphaFoldDB" id="F0EYD4"/>
<keyword evidence="3" id="KW-1185">Reference proteome</keyword>
<dbReference type="STRING" id="888741.HMPREF9098_0868"/>
<gene>
    <name evidence="2" type="ORF">HMPREF9098_0868</name>
</gene>
<proteinExistence type="predicted"/>